<gene>
    <name evidence="1" type="ORF">A2755_00300</name>
</gene>
<proteinExistence type="predicted"/>
<name>A0A1F8DV83_9BACT</name>
<evidence type="ECO:0000313" key="1">
    <source>
        <dbReference type="EMBL" id="OGM92523.1"/>
    </source>
</evidence>
<dbReference type="STRING" id="1802555.A2755_00300"/>
<organism evidence="1 2">
    <name type="scientific">Candidatus Wolfebacteria bacterium RIFCSPHIGHO2_01_FULL_48_22</name>
    <dbReference type="NCBI Taxonomy" id="1802555"/>
    <lineage>
        <taxon>Bacteria</taxon>
        <taxon>Candidatus Wolfeibacteriota</taxon>
    </lineage>
</organism>
<dbReference type="AlphaFoldDB" id="A0A1F8DV83"/>
<dbReference type="Proteomes" id="UP000177029">
    <property type="component" value="Unassembled WGS sequence"/>
</dbReference>
<comment type="caution">
    <text evidence="1">The sequence shown here is derived from an EMBL/GenBank/DDBJ whole genome shotgun (WGS) entry which is preliminary data.</text>
</comment>
<sequence length="729" mass="76026">MTAIKKIFIFLFVFIWIFSGHAPIQQKIREAQAAVNWTECRTEGGETAIPASQSSANVTLATAISDVSQAFLLVDSSGNSGVSGGNDHMVSGYIANITTLTFERGGAVATAAYVTYSLVECFNDEFEVQRGEITISAGSSSNSYGGLAVVDTNRSMVVVSARTADTAAAEDDSLTTGELTDSTTILAERDISASTAATYMRYEVIEFSAGSGVSIQTNEVSLASGSANVTDTITPVAPSRTWLYCSWGAAFVGLRQSAVGCELTATDTVIFYRHATGTYTNRIRYYVVEFPQNGVVVQRSSTTHSGTGSDGVRYDKDITIPNAISATTKAFLFVTNTTQGTGAAFPRNKWIEQFTSTTNMRLSNWRANTSNANANIYWQVIEFPQPPAFDQSAYRWFENNNATQIGTAMTASQDATTTLASAGQQFRLRILMHVGTSDLPSSGENFKLQYVDKGMGTCAVPSGGTPSVYTDVTTGTTIAFNDNATPADGDALTASSTDPTHSGHTIVNQTYEEANNFLNSQGTIQGGQDGKWDFALIDNSAPVGTTYCFRIVESDGTELSSYSVYPEITTAASASVSCSVSATTTSFGTLSAGGISTATNVTSTMTCGSAAGCTLTVQDSGGSGNPGLWNASASDIILSETATLSAGTEGYGIQAATSSGGSGGLLAISPVYAKSGNDVGGLSTTPLVLASSTAAITDREVIVAHKAAISPITASGSYADTITYSCVGN</sequence>
<accession>A0A1F8DV83</accession>
<protein>
    <submittedName>
        <fullName evidence="1">Uncharacterized protein</fullName>
    </submittedName>
</protein>
<dbReference type="EMBL" id="MGIP01000001">
    <property type="protein sequence ID" value="OGM92523.1"/>
    <property type="molecule type" value="Genomic_DNA"/>
</dbReference>
<reference evidence="1 2" key="1">
    <citation type="journal article" date="2016" name="Nat. Commun.">
        <title>Thousands of microbial genomes shed light on interconnected biogeochemical processes in an aquifer system.</title>
        <authorList>
            <person name="Anantharaman K."/>
            <person name="Brown C.T."/>
            <person name="Hug L.A."/>
            <person name="Sharon I."/>
            <person name="Castelle C.J."/>
            <person name="Probst A.J."/>
            <person name="Thomas B.C."/>
            <person name="Singh A."/>
            <person name="Wilkins M.J."/>
            <person name="Karaoz U."/>
            <person name="Brodie E.L."/>
            <person name="Williams K.H."/>
            <person name="Hubbard S.S."/>
            <person name="Banfield J.F."/>
        </authorList>
    </citation>
    <scope>NUCLEOTIDE SEQUENCE [LARGE SCALE GENOMIC DNA]</scope>
</reference>
<evidence type="ECO:0000313" key="2">
    <source>
        <dbReference type="Proteomes" id="UP000177029"/>
    </source>
</evidence>